<dbReference type="SMART" id="SM00836">
    <property type="entry name" value="DALR_1"/>
    <property type="match status" value="1"/>
</dbReference>
<accession>A0A0G0RE95</accession>
<dbReference type="Pfam" id="PF05746">
    <property type="entry name" value="DALR_1"/>
    <property type="match status" value="1"/>
</dbReference>
<evidence type="ECO:0000256" key="5">
    <source>
        <dbReference type="ARBA" id="ARBA00022840"/>
    </source>
</evidence>
<evidence type="ECO:0000259" key="12">
    <source>
        <dbReference type="SMART" id="SM01016"/>
    </source>
</evidence>
<keyword evidence="4 10" id="KW-0547">Nucleotide-binding</keyword>
<feature type="domain" description="Arginyl tRNA synthetase N-terminal" evidence="12">
    <location>
        <begin position="4"/>
        <end position="96"/>
    </location>
</feature>
<dbReference type="Gene3D" id="3.30.1360.70">
    <property type="entry name" value="Arginyl tRNA synthetase N-terminal domain"/>
    <property type="match status" value="1"/>
</dbReference>
<dbReference type="SUPFAM" id="SSF55190">
    <property type="entry name" value="Arginyl-tRNA synthetase (ArgRS), N-terminal 'additional' domain"/>
    <property type="match status" value="1"/>
</dbReference>
<gene>
    <name evidence="13" type="ORF">UT84_C0007G0004</name>
</gene>
<evidence type="ECO:0000256" key="3">
    <source>
        <dbReference type="ARBA" id="ARBA00022598"/>
    </source>
</evidence>
<evidence type="ECO:0000256" key="10">
    <source>
        <dbReference type="RuleBase" id="RU363038"/>
    </source>
</evidence>
<dbReference type="InterPro" id="IPR009080">
    <property type="entry name" value="tRNAsynth_Ia_anticodon-bd"/>
</dbReference>
<comment type="similarity">
    <text evidence="1 10">Belongs to the class-I aminoacyl-tRNA synthetase family.</text>
</comment>
<sequence>MIRDLLKDDIAKAAKKLGLDAGDVEVVRPADAVNGDYSTNIALKLGARGQGPETRDTDKNYQSAIDIANKMADSLKDQPYIEKLEVAGPGFINFFMKPEILANEVENILKKKKIDLGLATKSVTVEFTDPNPFKEFHIGHLFSNIVGEAISRLLEATGATVKRANYQGDVGMHVAKTIWGIPKMLDQEGLSLEELRKKPLKARAFFLGQAYALGSQEFEASEGVKKEVADLNKKIFDHDSSIYPLYEEGREWSLDYFEEIYKRLGTKFDYYYLESEVGKVGQKIVEDNLKKGIFEKSDGAIIFPGEKFGLHNRVFINSLGLPTYEAKELGLAPTKYKDFAYDLSVIVTGNEIKDYFKVLLEALAQILPDLAKKTKHITHGMVRMPGGKMSSRLGNVILGEWLLDEAKERVKKEFTSVSDQLAEEIATGAVKYSLLKGNVGQEVNFSFEESISLNGNSGPYLQYTHARCKSVLGKGPVTRDREPVFSGDIKDEELKLLRALCHFEEVVSDAAAAFAPNVVANFLHDVAQKYNSLYNNLPILKAGEPERARRLFLTQATADILAKGLWLLGISAPGKM</sequence>
<protein>
    <recommendedName>
        <fullName evidence="2 9">Arginine--tRNA ligase</fullName>
        <ecNumber evidence="2 9">6.1.1.19</ecNumber>
    </recommendedName>
</protein>
<dbReference type="PATRIC" id="fig|1618405.3.peg.418"/>
<dbReference type="EC" id="6.1.1.19" evidence="2 9"/>
<dbReference type="InterPro" id="IPR008909">
    <property type="entry name" value="DALR_anticod-bd"/>
</dbReference>
<dbReference type="SUPFAM" id="SSF47323">
    <property type="entry name" value="Anticodon-binding domain of a subclass of class I aminoacyl-tRNA synthetases"/>
    <property type="match status" value="1"/>
</dbReference>
<dbReference type="GO" id="GO:0005737">
    <property type="term" value="C:cytoplasm"/>
    <property type="evidence" value="ECO:0007669"/>
    <property type="project" value="UniProtKB-UniRule"/>
</dbReference>
<evidence type="ECO:0000313" key="13">
    <source>
        <dbReference type="EMBL" id="KKR50733.1"/>
    </source>
</evidence>
<dbReference type="SMART" id="SM01016">
    <property type="entry name" value="Arg_tRNA_synt_N"/>
    <property type="match status" value="1"/>
</dbReference>
<dbReference type="PANTHER" id="PTHR11956">
    <property type="entry name" value="ARGINYL-TRNA SYNTHETASE"/>
    <property type="match status" value="1"/>
</dbReference>
<comment type="caution">
    <text evidence="13">The sequence shown here is derived from an EMBL/GenBank/DDBJ whole genome shotgun (WGS) entry which is preliminary data.</text>
</comment>
<dbReference type="InterPro" id="IPR035684">
    <property type="entry name" value="ArgRS_core"/>
</dbReference>
<dbReference type="GO" id="GO:0005524">
    <property type="term" value="F:ATP binding"/>
    <property type="evidence" value="ECO:0007669"/>
    <property type="project" value="UniProtKB-KW"/>
</dbReference>
<evidence type="ECO:0000256" key="7">
    <source>
        <dbReference type="ARBA" id="ARBA00023146"/>
    </source>
</evidence>
<keyword evidence="6 10" id="KW-0648">Protein biosynthesis</keyword>
<dbReference type="EMBL" id="LBYI01000007">
    <property type="protein sequence ID" value="KKR50733.1"/>
    <property type="molecule type" value="Genomic_DNA"/>
</dbReference>
<evidence type="ECO:0000256" key="2">
    <source>
        <dbReference type="ARBA" id="ARBA00012837"/>
    </source>
</evidence>
<keyword evidence="5 10" id="KW-0067">ATP-binding</keyword>
<dbReference type="InterPro" id="IPR014729">
    <property type="entry name" value="Rossmann-like_a/b/a_fold"/>
</dbReference>
<evidence type="ECO:0000256" key="4">
    <source>
        <dbReference type="ARBA" id="ARBA00022741"/>
    </source>
</evidence>
<dbReference type="SUPFAM" id="SSF52374">
    <property type="entry name" value="Nucleotidylyl transferase"/>
    <property type="match status" value="1"/>
</dbReference>
<dbReference type="Gene3D" id="3.40.50.620">
    <property type="entry name" value="HUPs"/>
    <property type="match status" value="1"/>
</dbReference>
<evidence type="ECO:0000313" key="14">
    <source>
        <dbReference type="Proteomes" id="UP000034531"/>
    </source>
</evidence>
<name>A0A0G0RE95_9BACT</name>
<proteinExistence type="inferred from homology"/>
<comment type="catalytic activity">
    <reaction evidence="8">
        <text>tRNA(Arg) + L-arginine + ATP = L-arginyl-tRNA(Arg) + AMP + diphosphate</text>
        <dbReference type="Rhea" id="RHEA:20301"/>
        <dbReference type="Rhea" id="RHEA-COMP:9658"/>
        <dbReference type="Rhea" id="RHEA-COMP:9673"/>
        <dbReference type="ChEBI" id="CHEBI:30616"/>
        <dbReference type="ChEBI" id="CHEBI:32682"/>
        <dbReference type="ChEBI" id="CHEBI:33019"/>
        <dbReference type="ChEBI" id="CHEBI:78442"/>
        <dbReference type="ChEBI" id="CHEBI:78513"/>
        <dbReference type="ChEBI" id="CHEBI:456215"/>
        <dbReference type="EC" id="6.1.1.19"/>
    </reaction>
</comment>
<dbReference type="PRINTS" id="PR01038">
    <property type="entry name" value="TRNASYNTHARG"/>
</dbReference>
<organism evidence="13 14">
    <name type="scientific">Candidatus Curtissbacteria bacterium GW2011_GWA1_40_16</name>
    <dbReference type="NCBI Taxonomy" id="1618405"/>
    <lineage>
        <taxon>Bacteria</taxon>
        <taxon>Candidatus Curtissiibacteriota</taxon>
    </lineage>
</organism>
<dbReference type="AlphaFoldDB" id="A0A0G0RE95"/>
<evidence type="ECO:0000256" key="1">
    <source>
        <dbReference type="ARBA" id="ARBA00005594"/>
    </source>
</evidence>
<dbReference type="Proteomes" id="UP000034531">
    <property type="component" value="Unassembled WGS sequence"/>
</dbReference>
<dbReference type="GO" id="GO:0006420">
    <property type="term" value="P:arginyl-tRNA aminoacylation"/>
    <property type="evidence" value="ECO:0007669"/>
    <property type="project" value="UniProtKB-UniRule"/>
</dbReference>
<dbReference type="Pfam" id="PF03485">
    <property type="entry name" value="Arg_tRNA_synt_N"/>
    <property type="match status" value="1"/>
</dbReference>
<reference evidence="13 14" key="1">
    <citation type="journal article" date="2015" name="Nature">
        <title>rRNA introns, odd ribosomes, and small enigmatic genomes across a large radiation of phyla.</title>
        <authorList>
            <person name="Brown C.T."/>
            <person name="Hug L.A."/>
            <person name="Thomas B.C."/>
            <person name="Sharon I."/>
            <person name="Castelle C.J."/>
            <person name="Singh A."/>
            <person name="Wilkins M.J."/>
            <person name="Williams K.H."/>
            <person name="Banfield J.F."/>
        </authorList>
    </citation>
    <scope>NUCLEOTIDE SEQUENCE [LARGE SCALE GENOMIC DNA]</scope>
</reference>
<dbReference type="Pfam" id="PF00750">
    <property type="entry name" value="tRNA-synt_1d"/>
    <property type="match status" value="1"/>
</dbReference>
<dbReference type="InterPro" id="IPR005148">
    <property type="entry name" value="Arg-tRNA-synth_N"/>
</dbReference>
<keyword evidence="3 10" id="KW-0436">Ligase</keyword>
<feature type="domain" description="DALR anticodon binding" evidence="11">
    <location>
        <begin position="461"/>
        <end position="576"/>
    </location>
</feature>
<dbReference type="InterPro" id="IPR001278">
    <property type="entry name" value="Arg-tRNA-ligase"/>
</dbReference>
<keyword evidence="7 10" id="KW-0030">Aminoacyl-tRNA synthetase</keyword>
<evidence type="ECO:0000256" key="9">
    <source>
        <dbReference type="NCBIfam" id="TIGR00456"/>
    </source>
</evidence>
<dbReference type="PANTHER" id="PTHR11956:SF5">
    <property type="entry name" value="ARGININE--TRNA LIGASE, CYTOPLASMIC"/>
    <property type="match status" value="1"/>
</dbReference>
<evidence type="ECO:0000256" key="6">
    <source>
        <dbReference type="ARBA" id="ARBA00022917"/>
    </source>
</evidence>
<dbReference type="GO" id="GO:0004814">
    <property type="term" value="F:arginine-tRNA ligase activity"/>
    <property type="evidence" value="ECO:0007669"/>
    <property type="project" value="UniProtKB-UniRule"/>
</dbReference>
<dbReference type="Gene3D" id="1.10.730.10">
    <property type="entry name" value="Isoleucyl-tRNA Synthetase, Domain 1"/>
    <property type="match status" value="1"/>
</dbReference>
<evidence type="ECO:0000259" key="11">
    <source>
        <dbReference type="SMART" id="SM00836"/>
    </source>
</evidence>
<evidence type="ECO:0000256" key="8">
    <source>
        <dbReference type="ARBA" id="ARBA00049339"/>
    </source>
</evidence>
<dbReference type="NCBIfam" id="TIGR00456">
    <property type="entry name" value="argS"/>
    <property type="match status" value="1"/>
</dbReference>
<dbReference type="InterPro" id="IPR036695">
    <property type="entry name" value="Arg-tRNA-synth_N_sf"/>
</dbReference>